<keyword evidence="1" id="KW-0812">Transmembrane</keyword>
<dbReference type="AlphaFoldDB" id="A0A2A4G4X1"/>
<evidence type="ECO:0000313" key="4">
    <source>
        <dbReference type="Proteomes" id="UP000219559"/>
    </source>
</evidence>
<feature type="transmembrane region" description="Helical" evidence="1">
    <location>
        <begin position="280"/>
        <end position="298"/>
    </location>
</feature>
<dbReference type="Pfam" id="PF04235">
    <property type="entry name" value="DUF418"/>
    <property type="match status" value="1"/>
</dbReference>
<dbReference type="PANTHER" id="PTHR30590:SF2">
    <property type="entry name" value="INNER MEMBRANE PROTEIN"/>
    <property type="match status" value="1"/>
</dbReference>
<keyword evidence="4" id="KW-1185">Reference proteome</keyword>
<feature type="transmembrane region" description="Helical" evidence="1">
    <location>
        <begin position="50"/>
        <end position="73"/>
    </location>
</feature>
<evidence type="ECO:0000313" key="3">
    <source>
        <dbReference type="EMBL" id="PCE62782.1"/>
    </source>
</evidence>
<sequence>MHTPNQRLLVVDALRGFALVTIMLLHNLEHFDVYHLPEGLPEWLVSLDKMIWEFLFFLFAGKSYAMFALLFGLTFFIQMRNQEARGSDFRPRFAWRLLLLLLFGMLNSAFYQGDILTIYAVFGLVLIPVAKLSDRTVLILATILFLQPWAFYQLIDAIRHPVENLGDPTSWGYFGKMWTYITEPSFWDTVVGNLTNGKKAVLWWSYESGRFFHIPALFMLGLWAGRKGLFENSAKNTAFWKRTLLITTLIFLPLWYLQKHMADFITDEGVKRYATVIETSWTNVAFMCIWVATFYLAFQNQKIQKWLKPFIPIGSMSLSNYVLQSILGATLYYGFGFGLYKITGATHSFLIAIVLSIVMYFICVWWLKRHKRGPLESIWHQLTWMGSKKG</sequence>
<dbReference type="InterPro" id="IPR007349">
    <property type="entry name" value="DUF418"/>
</dbReference>
<evidence type="ECO:0000256" key="1">
    <source>
        <dbReference type="SAM" id="Phobius"/>
    </source>
</evidence>
<dbReference type="RefSeq" id="WP_097440892.1">
    <property type="nucleotide sequence ID" value="NZ_KZ300477.1"/>
</dbReference>
<reference evidence="3 4" key="1">
    <citation type="submission" date="2017-04" db="EMBL/GenBank/DDBJ databases">
        <title>A new member of the family Flavobacteriaceae isolated from ascidians.</title>
        <authorList>
            <person name="Chen L."/>
        </authorList>
    </citation>
    <scope>NUCLEOTIDE SEQUENCE [LARGE SCALE GENOMIC DNA]</scope>
    <source>
        <strain evidence="3 4">HQA918</strain>
    </source>
</reference>
<dbReference type="EMBL" id="NBWU01000007">
    <property type="protein sequence ID" value="PCE62782.1"/>
    <property type="molecule type" value="Genomic_DNA"/>
</dbReference>
<feature type="transmembrane region" description="Helical" evidence="1">
    <location>
        <begin position="7"/>
        <end position="26"/>
    </location>
</feature>
<protein>
    <recommendedName>
        <fullName evidence="2">DUF418 domain-containing protein</fullName>
    </recommendedName>
</protein>
<name>A0A2A4G4X1_9FLAO</name>
<feature type="transmembrane region" description="Helical" evidence="1">
    <location>
        <begin position="137"/>
        <end position="155"/>
    </location>
</feature>
<evidence type="ECO:0000259" key="2">
    <source>
        <dbReference type="Pfam" id="PF04235"/>
    </source>
</evidence>
<feature type="transmembrane region" description="Helical" evidence="1">
    <location>
        <begin position="347"/>
        <end position="367"/>
    </location>
</feature>
<feature type="domain" description="DUF418" evidence="2">
    <location>
        <begin position="224"/>
        <end position="385"/>
    </location>
</feature>
<feature type="transmembrane region" description="Helical" evidence="1">
    <location>
        <begin position="93"/>
        <end position="110"/>
    </location>
</feature>
<feature type="transmembrane region" description="Helical" evidence="1">
    <location>
        <begin position="116"/>
        <end position="132"/>
    </location>
</feature>
<feature type="transmembrane region" description="Helical" evidence="1">
    <location>
        <begin position="210"/>
        <end position="226"/>
    </location>
</feature>
<dbReference type="OrthoDB" id="9807744at2"/>
<keyword evidence="1" id="KW-0472">Membrane</keyword>
<dbReference type="PANTHER" id="PTHR30590">
    <property type="entry name" value="INNER MEMBRANE PROTEIN"/>
    <property type="match status" value="1"/>
</dbReference>
<organism evidence="3 4">
    <name type="scientific">Sediminicola luteus</name>
    <dbReference type="NCBI Taxonomy" id="319238"/>
    <lineage>
        <taxon>Bacteria</taxon>
        <taxon>Pseudomonadati</taxon>
        <taxon>Bacteroidota</taxon>
        <taxon>Flavobacteriia</taxon>
        <taxon>Flavobacteriales</taxon>
        <taxon>Flavobacteriaceae</taxon>
        <taxon>Sediminicola</taxon>
    </lineage>
</organism>
<comment type="caution">
    <text evidence="3">The sequence shown here is derived from an EMBL/GenBank/DDBJ whole genome shotgun (WGS) entry which is preliminary data.</text>
</comment>
<feature type="transmembrane region" description="Helical" evidence="1">
    <location>
        <begin position="238"/>
        <end position="257"/>
    </location>
</feature>
<dbReference type="InterPro" id="IPR052529">
    <property type="entry name" value="Bact_Transport_Assoc"/>
</dbReference>
<feature type="transmembrane region" description="Helical" evidence="1">
    <location>
        <begin position="310"/>
        <end position="335"/>
    </location>
</feature>
<gene>
    <name evidence="3" type="ORF">B7P33_15975</name>
</gene>
<accession>A0A2A4G4X1</accession>
<keyword evidence="1" id="KW-1133">Transmembrane helix</keyword>
<dbReference type="Proteomes" id="UP000219559">
    <property type="component" value="Unassembled WGS sequence"/>
</dbReference>
<proteinExistence type="predicted"/>